<keyword evidence="4" id="KW-0460">Magnesium</keyword>
<dbReference type="InterPro" id="IPR023214">
    <property type="entry name" value="HAD_sf"/>
</dbReference>
<dbReference type="AlphaFoldDB" id="A0A4R6VA51"/>
<dbReference type="RefSeq" id="WP_133545516.1">
    <property type="nucleotide sequence ID" value="NZ_SNYQ01000008.1"/>
</dbReference>
<dbReference type="SFLD" id="SFLDG01129">
    <property type="entry name" value="C1.5:_HAD__Beta-PGM__Phosphata"/>
    <property type="match status" value="1"/>
</dbReference>
<evidence type="ECO:0000256" key="3">
    <source>
        <dbReference type="ARBA" id="ARBA00022723"/>
    </source>
</evidence>
<dbReference type="SUPFAM" id="SSF56784">
    <property type="entry name" value="HAD-like"/>
    <property type="match status" value="1"/>
</dbReference>
<dbReference type="NCBIfam" id="TIGR01509">
    <property type="entry name" value="HAD-SF-IA-v3"/>
    <property type="match status" value="1"/>
</dbReference>
<organism evidence="6 7">
    <name type="scientific">Mesocricetibacter intestinalis</name>
    <dbReference type="NCBI Taxonomy" id="1521930"/>
    <lineage>
        <taxon>Bacteria</taxon>
        <taxon>Pseudomonadati</taxon>
        <taxon>Pseudomonadota</taxon>
        <taxon>Gammaproteobacteria</taxon>
        <taxon>Pasteurellales</taxon>
        <taxon>Pasteurellaceae</taxon>
        <taxon>Mesocricetibacter</taxon>
    </lineage>
</organism>
<dbReference type="InterPro" id="IPR006439">
    <property type="entry name" value="HAD-SF_hydro_IA"/>
</dbReference>
<dbReference type="InterPro" id="IPR041492">
    <property type="entry name" value="HAD_2"/>
</dbReference>
<dbReference type="Gene3D" id="1.10.150.240">
    <property type="entry name" value="Putative phosphatase, domain 2"/>
    <property type="match status" value="1"/>
</dbReference>
<dbReference type="InterPro" id="IPR051600">
    <property type="entry name" value="Beta-PGM-like"/>
</dbReference>
<evidence type="ECO:0000256" key="5">
    <source>
        <dbReference type="ARBA" id="ARBA00023277"/>
    </source>
</evidence>
<dbReference type="Pfam" id="PF13419">
    <property type="entry name" value="HAD_2"/>
    <property type="match status" value="1"/>
</dbReference>
<evidence type="ECO:0000313" key="6">
    <source>
        <dbReference type="EMBL" id="TDQ56804.1"/>
    </source>
</evidence>
<gene>
    <name evidence="6" type="ORF">EDC45_1763</name>
</gene>
<evidence type="ECO:0000256" key="1">
    <source>
        <dbReference type="ARBA" id="ARBA00001946"/>
    </source>
</evidence>
<reference evidence="6 7" key="1">
    <citation type="submission" date="2019-03" db="EMBL/GenBank/DDBJ databases">
        <title>Genomic Encyclopedia of Type Strains, Phase IV (KMG-IV): sequencing the most valuable type-strain genomes for metagenomic binning, comparative biology and taxonomic classification.</title>
        <authorList>
            <person name="Goeker M."/>
        </authorList>
    </citation>
    <scope>NUCLEOTIDE SEQUENCE [LARGE SCALE GENOMIC DNA]</scope>
    <source>
        <strain evidence="6 7">DSM 28403</strain>
    </source>
</reference>
<dbReference type="OrthoDB" id="9800058at2"/>
<keyword evidence="5" id="KW-0119">Carbohydrate metabolism</keyword>
<dbReference type="GO" id="GO:0046872">
    <property type="term" value="F:metal ion binding"/>
    <property type="evidence" value="ECO:0007669"/>
    <property type="project" value="UniProtKB-KW"/>
</dbReference>
<keyword evidence="6" id="KW-0378">Hydrolase</keyword>
<comment type="cofactor">
    <cofactor evidence="1">
        <name>Mg(2+)</name>
        <dbReference type="ChEBI" id="CHEBI:18420"/>
    </cofactor>
</comment>
<protein>
    <submittedName>
        <fullName evidence="6">HAD superfamily hydrolase (TIGR01509 family)</fullName>
    </submittedName>
</protein>
<evidence type="ECO:0000313" key="7">
    <source>
        <dbReference type="Proteomes" id="UP000295657"/>
    </source>
</evidence>
<dbReference type="PANTHER" id="PTHR46193:SF18">
    <property type="entry name" value="HEXITOL PHOSPHATASE B"/>
    <property type="match status" value="1"/>
</dbReference>
<dbReference type="Gene3D" id="3.40.50.1000">
    <property type="entry name" value="HAD superfamily/HAD-like"/>
    <property type="match status" value="1"/>
</dbReference>
<dbReference type="PRINTS" id="PR00413">
    <property type="entry name" value="HADHALOGNASE"/>
</dbReference>
<evidence type="ECO:0000256" key="2">
    <source>
        <dbReference type="ARBA" id="ARBA00006171"/>
    </source>
</evidence>
<accession>A0A4R6VA51</accession>
<dbReference type="PANTHER" id="PTHR46193">
    <property type="entry name" value="6-PHOSPHOGLUCONATE PHOSPHATASE"/>
    <property type="match status" value="1"/>
</dbReference>
<dbReference type="InterPro" id="IPR036412">
    <property type="entry name" value="HAD-like_sf"/>
</dbReference>
<name>A0A4R6VA51_9PAST</name>
<sequence length="226" mass="25652">MLQAIIFDMDGVIVDTEFFEFQLQTRFIETLQQHHRPLPPERRAALIGCSLPQIPAIIKELSGSPLALEEIEHRYRQFFHEIFSHVDYPSIFRRDILHIIEYAEANKIKLAVASSSALKHIETILTACGIYQRFDLILSGEMFQESKPNPEIYLRTLEHLGVPAAHAVAVEDSSYGIMAAQAAGIQVIAYEETRMPVDQSAAQGKGKNMREILSLIRRLHEDKKQG</sequence>
<comment type="caution">
    <text evidence="6">The sequence shown here is derived from an EMBL/GenBank/DDBJ whole genome shotgun (WGS) entry which is preliminary data.</text>
</comment>
<keyword evidence="3" id="KW-0479">Metal-binding</keyword>
<dbReference type="InterPro" id="IPR023198">
    <property type="entry name" value="PGP-like_dom2"/>
</dbReference>
<proteinExistence type="inferred from homology"/>
<dbReference type="Proteomes" id="UP000295657">
    <property type="component" value="Unassembled WGS sequence"/>
</dbReference>
<comment type="similarity">
    <text evidence="2">Belongs to the HAD-like hydrolase superfamily. CbbY/CbbZ/Gph/YieH family.</text>
</comment>
<dbReference type="GO" id="GO:0016787">
    <property type="term" value="F:hydrolase activity"/>
    <property type="evidence" value="ECO:0007669"/>
    <property type="project" value="UniProtKB-KW"/>
</dbReference>
<dbReference type="SFLD" id="SFLDS00003">
    <property type="entry name" value="Haloacid_Dehalogenase"/>
    <property type="match status" value="1"/>
</dbReference>
<keyword evidence="7" id="KW-1185">Reference proteome</keyword>
<dbReference type="EMBL" id="SNYQ01000008">
    <property type="protein sequence ID" value="TDQ56804.1"/>
    <property type="molecule type" value="Genomic_DNA"/>
</dbReference>
<evidence type="ECO:0000256" key="4">
    <source>
        <dbReference type="ARBA" id="ARBA00022842"/>
    </source>
</evidence>